<sequence>MVERRVIRARFNVTAVINGVTMLLNAEARERRSKIMRLIMQGGTMIQIQMVSF</sequence>
<name>A0A392VH91_9FABA</name>
<dbReference type="Proteomes" id="UP000265520">
    <property type="component" value="Unassembled WGS sequence"/>
</dbReference>
<dbReference type="EMBL" id="LXQA011174902">
    <property type="protein sequence ID" value="MCI87764.1"/>
    <property type="molecule type" value="Genomic_DNA"/>
</dbReference>
<accession>A0A392VH91</accession>
<organism evidence="1 2">
    <name type="scientific">Trifolium medium</name>
    <dbReference type="NCBI Taxonomy" id="97028"/>
    <lineage>
        <taxon>Eukaryota</taxon>
        <taxon>Viridiplantae</taxon>
        <taxon>Streptophyta</taxon>
        <taxon>Embryophyta</taxon>
        <taxon>Tracheophyta</taxon>
        <taxon>Spermatophyta</taxon>
        <taxon>Magnoliopsida</taxon>
        <taxon>eudicotyledons</taxon>
        <taxon>Gunneridae</taxon>
        <taxon>Pentapetalae</taxon>
        <taxon>rosids</taxon>
        <taxon>fabids</taxon>
        <taxon>Fabales</taxon>
        <taxon>Fabaceae</taxon>
        <taxon>Papilionoideae</taxon>
        <taxon>50 kb inversion clade</taxon>
        <taxon>NPAAA clade</taxon>
        <taxon>Hologalegina</taxon>
        <taxon>IRL clade</taxon>
        <taxon>Trifolieae</taxon>
        <taxon>Trifolium</taxon>
    </lineage>
</organism>
<reference evidence="1 2" key="1">
    <citation type="journal article" date="2018" name="Front. Plant Sci.">
        <title>Red Clover (Trifolium pratense) and Zigzag Clover (T. medium) - A Picture of Genomic Similarities and Differences.</title>
        <authorList>
            <person name="Dluhosova J."/>
            <person name="Istvanek J."/>
            <person name="Nedelnik J."/>
            <person name="Repkova J."/>
        </authorList>
    </citation>
    <scope>NUCLEOTIDE SEQUENCE [LARGE SCALE GENOMIC DNA]</scope>
    <source>
        <strain evidence="2">cv. 10/8</strain>
        <tissue evidence="1">Leaf</tissue>
    </source>
</reference>
<keyword evidence="2" id="KW-1185">Reference proteome</keyword>
<evidence type="ECO:0000313" key="1">
    <source>
        <dbReference type="EMBL" id="MCI87764.1"/>
    </source>
</evidence>
<comment type="caution">
    <text evidence="1">The sequence shown here is derived from an EMBL/GenBank/DDBJ whole genome shotgun (WGS) entry which is preliminary data.</text>
</comment>
<dbReference type="AlphaFoldDB" id="A0A392VH91"/>
<protein>
    <submittedName>
        <fullName evidence="1">Uncharacterized protein</fullName>
    </submittedName>
</protein>
<proteinExistence type="predicted"/>
<evidence type="ECO:0000313" key="2">
    <source>
        <dbReference type="Proteomes" id="UP000265520"/>
    </source>
</evidence>